<dbReference type="AlphaFoldDB" id="A0A0P1G3G6"/>
<dbReference type="Proteomes" id="UP000051587">
    <property type="component" value="Unassembled WGS sequence"/>
</dbReference>
<dbReference type="STRING" id="53501.SAMN04488043_104190"/>
<dbReference type="OrthoDB" id="9812088at2"/>
<protein>
    <submittedName>
        <fullName evidence="1">Mu-like prophage protein gp36</fullName>
    </submittedName>
</protein>
<evidence type="ECO:0000313" key="2">
    <source>
        <dbReference type="Proteomes" id="UP000051587"/>
    </source>
</evidence>
<dbReference type="Pfam" id="PF07030">
    <property type="entry name" value="Phage_Mu_Gp36"/>
    <property type="match status" value="1"/>
</dbReference>
<dbReference type="RefSeq" id="WP_058264011.1">
    <property type="nucleotide sequence ID" value="NZ_CP051181.1"/>
</dbReference>
<reference evidence="1 2" key="1">
    <citation type="submission" date="2015-09" db="EMBL/GenBank/DDBJ databases">
        <authorList>
            <consortium name="Swine Surveillance"/>
        </authorList>
    </citation>
    <scope>NUCLEOTIDE SEQUENCE [LARGE SCALE GENOMIC DNA]</scope>
    <source>
        <strain evidence="1 2">CECT 4357</strain>
    </source>
</reference>
<name>A0A0P1G3G6_THAGE</name>
<evidence type="ECO:0000313" key="1">
    <source>
        <dbReference type="EMBL" id="CUH67979.1"/>
    </source>
</evidence>
<gene>
    <name evidence="1" type="ORF">TG4357_03319</name>
</gene>
<sequence length="142" mass="15522">MTYATQQDLIDRYGEDRLIALTDRAETPTGAFDTALIARVLADTDALIDGYLMARYALPLAVVPPQLRPLAEVLGYYDLHLYEPDEKAKADHKLALDSLKDIAKGIIQLEVGGAEPDVNDAGGVTTTDRDRPFTASNLKSFI</sequence>
<dbReference type="InterPro" id="IPR009752">
    <property type="entry name" value="Phage_Mu_GpJ"/>
</dbReference>
<keyword evidence="2" id="KW-1185">Reference proteome</keyword>
<organism evidence="1 2">
    <name type="scientific">Thalassovita gelatinovora</name>
    <name type="common">Thalassobius gelatinovorus</name>
    <dbReference type="NCBI Taxonomy" id="53501"/>
    <lineage>
        <taxon>Bacteria</taxon>
        <taxon>Pseudomonadati</taxon>
        <taxon>Pseudomonadota</taxon>
        <taxon>Alphaproteobacteria</taxon>
        <taxon>Rhodobacterales</taxon>
        <taxon>Roseobacteraceae</taxon>
        <taxon>Thalassovita</taxon>
    </lineage>
</organism>
<accession>A0A0P1G3G6</accession>
<proteinExistence type="predicted"/>
<dbReference type="EMBL" id="CYSA01000027">
    <property type="protein sequence ID" value="CUH67979.1"/>
    <property type="molecule type" value="Genomic_DNA"/>
</dbReference>